<reference evidence="2" key="1">
    <citation type="journal article" date="2019" name="Int. J. Syst. Evol. Microbiol.">
        <title>The Global Catalogue of Microorganisms (GCM) 10K type strain sequencing project: providing services to taxonomists for standard genome sequencing and annotation.</title>
        <authorList>
            <consortium name="The Broad Institute Genomics Platform"/>
            <consortium name="The Broad Institute Genome Sequencing Center for Infectious Disease"/>
            <person name="Wu L."/>
            <person name="Ma J."/>
        </authorList>
    </citation>
    <scope>NUCLEOTIDE SEQUENCE [LARGE SCALE GENOMIC DNA]</scope>
    <source>
        <strain evidence="2">CECT 7649</strain>
    </source>
</reference>
<proteinExistence type="predicted"/>
<gene>
    <name evidence="1" type="ORF">ACFQSB_19580</name>
</gene>
<evidence type="ECO:0000313" key="1">
    <source>
        <dbReference type="EMBL" id="MFC7384422.1"/>
    </source>
</evidence>
<sequence>MTTETDIRALQALPTAMHAMPAMPASGRWPGEDTCMYDTACEWTW</sequence>
<keyword evidence="2" id="KW-1185">Reference proteome</keyword>
<protein>
    <submittedName>
        <fullName evidence="1">Uncharacterized protein</fullName>
    </submittedName>
</protein>
<name>A0ABW2P457_9ACTN</name>
<organism evidence="1 2">
    <name type="scientific">Sphaerisporangium rhizosphaerae</name>
    <dbReference type="NCBI Taxonomy" id="2269375"/>
    <lineage>
        <taxon>Bacteria</taxon>
        <taxon>Bacillati</taxon>
        <taxon>Actinomycetota</taxon>
        <taxon>Actinomycetes</taxon>
        <taxon>Streptosporangiales</taxon>
        <taxon>Streptosporangiaceae</taxon>
        <taxon>Sphaerisporangium</taxon>
    </lineage>
</organism>
<evidence type="ECO:0000313" key="2">
    <source>
        <dbReference type="Proteomes" id="UP001596496"/>
    </source>
</evidence>
<dbReference type="Proteomes" id="UP001596496">
    <property type="component" value="Unassembled WGS sequence"/>
</dbReference>
<dbReference type="EMBL" id="JBHTCG010000012">
    <property type="protein sequence ID" value="MFC7384422.1"/>
    <property type="molecule type" value="Genomic_DNA"/>
</dbReference>
<comment type="caution">
    <text evidence="1">The sequence shown here is derived from an EMBL/GenBank/DDBJ whole genome shotgun (WGS) entry which is preliminary data.</text>
</comment>
<dbReference type="RefSeq" id="WP_380828181.1">
    <property type="nucleotide sequence ID" value="NZ_JBHTCG010000012.1"/>
</dbReference>
<accession>A0ABW2P457</accession>